<keyword evidence="7 11" id="KW-0030">Aminoacyl-tRNA synthetase</keyword>
<keyword evidence="14" id="KW-1185">Reference proteome</keyword>
<gene>
    <name evidence="13" type="ORF">D9615_002242</name>
</gene>
<dbReference type="InterPro" id="IPR002305">
    <property type="entry name" value="aa-tRNA-synth_Ic"/>
</dbReference>
<dbReference type="FunFam" id="1.10.240.10:FF:000001">
    <property type="entry name" value="Tyrosine--tRNA ligase"/>
    <property type="match status" value="1"/>
</dbReference>
<evidence type="ECO:0000256" key="8">
    <source>
        <dbReference type="ARBA" id="ARBA00033323"/>
    </source>
</evidence>
<accession>A0A8H5HM83</accession>
<keyword evidence="2 11" id="KW-0436">Ligase</keyword>
<dbReference type="InterPro" id="IPR036986">
    <property type="entry name" value="S4_RNA-bd_sf"/>
</dbReference>
<evidence type="ECO:0000256" key="4">
    <source>
        <dbReference type="ARBA" id="ARBA00022840"/>
    </source>
</evidence>
<dbReference type="PRINTS" id="PR01040">
    <property type="entry name" value="TRNASYNTHTYR"/>
</dbReference>
<evidence type="ECO:0000256" key="10">
    <source>
        <dbReference type="PROSITE-ProRule" id="PRU00182"/>
    </source>
</evidence>
<dbReference type="InterPro" id="IPR002307">
    <property type="entry name" value="Tyr-tRNA-ligase"/>
</dbReference>
<dbReference type="InterPro" id="IPR054608">
    <property type="entry name" value="SYY-like_C"/>
</dbReference>
<evidence type="ECO:0000256" key="1">
    <source>
        <dbReference type="ARBA" id="ARBA00013160"/>
    </source>
</evidence>
<dbReference type="Gene3D" id="3.40.50.620">
    <property type="entry name" value="HUPs"/>
    <property type="match status" value="1"/>
</dbReference>
<evidence type="ECO:0000256" key="11">
    <source>
        <dbReference type="RuleBase" id="RU361234"/>
    </source>
</evidence>
<dbReference type="PROSITE" id="PS00178">
    <property type="entry name" value="AA_TRNA_LIGASE_I"/>
    <property type="match status" value="1"/>
</dbReference>
<dbReference type="GO" id="GO:0005524">
    <property type="term" value="F:ATP binding"/>
    <property type="evidence" value="ECO:0007669"/>
    <property type="project" value="UniProtKB-KW"/>
</dbReference>
<evidence type="ECO:0000256" key="7">
    <source>
        <dbReference type="ARBA" id="ARBA00023146"/>
    </source>
</evidence>
<dbReference type="GO" id="GO:0003723">
    <property type="term" value="F:RNA binding"/>
    <property type="evidence" value="ECO:0007669"/>
    <property type="project" value="UniProtKB-KW"/>
</dbReference>
<dbReference type="Pfam" id="PF00579">
    <property type="entry name" value="tRNA-synt_1b"/>
    <property type="match status" value="1"/>
</dbReference>
<dbReference type="GO" id="GO:0006437">
    <property type="term" value="P:tyrosyl-tRNA aminoacylation"/>
    <property type="evidence" value="ECO:0007669"/>
    <property type="project" value="InterPro"/>
</dbReference>
<dbReference type="CDD" id="cd00805">
    <property type="entry name" value="TyrRS_core"/>
    <property type="match status" value="1"/>
</dbReference>
<keyword evidence="5 10" id="KW-0694">RNA-binding</keyword>
<dbReference type="SUPFAM" id="SSF52374">
    <property type="entry name" value="Nucleotidylyl transferase"/>
    <property type="match status" value="1"/>
</dbReference>
<dbReference type="GO" id="GO:0005739">
    <property type="term" value="C:mitochondrion"/>
    <property type="evidence" value="ECO:0007669"/>
    <property type="project" value="TreeGrafter"/>
</dbReference>
<sequence length="489" mass="53884">MFLQFGRHARRNARLLNAALTRAHRRAYAVPANLLEDLTHRGFVHHLTRPEVLQAALESKRQVVYAGIDPTAGSLHIGHLIPLMCLLHFQLRGHKVIPLIGGATGRVGDPSGRLTERQPADIKQVADNVTSLTEGINTFFRRAFVYADARMAHNEELSVEPVVTSNLQWLEGINLLEFLQTVGIHTRVNTMLNRESVRARLTSQRGLSFTEFTYQLLQAYDFYHLHSHFGCTIQVGGSDQWGNILAGIELIGRLEDPSAAEHSSDADARAFGLTTPLLTTASGEKFGKSAGNAVWLDSNMTSVFDFYQALDDADVEKHLKMFTLLPHSEIASIMEAHSEQPESRTAQRRLAAEVTEMVHTSKGLARAQTLTNLLFESNYDGLTANQITSAFEGDPRLVMVDEEELLESSVMKLAARYRLASSASASRNLVQARGLYINNRTVPEAQYKVTKAELIDGRVAILRAGKDKLLILAASPNPVTAPASSSPDS</sequence>
<protein>
    <recommendedName>
        <fullName evidence="1 11">Tyrosine--tRNA ligase</fullName>
        <ecNumber evidence="1 11">6.1.1.1</ecNumber>
    </recommendedName>
    <alternativeName>
        <fullName evidence="8 11">Tyrosyl-tRNA synthetase</fullName>
    </alternativeName>
</protein>
<dbReference type="GO" id="GO:0004831">
    <property type="term" value="F:tyrosine-tRNA ligase activity"/>
    <property type="evidence" value="ECO:0007669"/>
    <property type="project" value="UniProtKB-EC"/>
</dbReference>
<dbReference type="AlphaFoldDB" id="A0A8H5HM83"/>
<dbReference type="SUPFAM" id="SSF55174">
    <property type="entry name" value="Alpha-L RNA-binding motif"/>
    <property type="match status" value="1"/>
</dbReference>
<dbReference type="InterPro" id="IPR024088">
    <property type="entry name" value="Tyr-tRNA-ligase_bac-type"/>
</dbReference>
<keyword evidence="3 11" id="KW-0547">Nucleotide-binding</keyword>
<keyword evidence="4 11" id="KW-0067">ATP-binding</keyword>
<organism evidence="13 14">
    <name type="scientific">Tricholomella constricta</name>
    <dbReference type="NCBI Taxonomy" id="117010"/>
    <lineage>
        <taxon>Eukaryota</taxon>
        <taxon>Fungi</taxon>
        <taxon>Dikarya</taxon>
        <taxon>Basidiomycota</taxon>
        <taxon>Agaricomycotina</taxon>
        <taxon>Agaricomycetes</taxon>
        <taxon>Agaricomycetidae</taxon>
        <taxon>Agaricales</taxon>
        <taxon>Tricholomatineae</taxon>
        <taxon>Lyophyllaceae</taxon>
        <taxon>Tricholomella</taxon>
    </lineage>
</organism>
<dbReference type="Proteomes" id="UP000565441">
    <property type="component" value="Unassembled WGS sequence"/>
</dbReference>
<comment type="catalytic activity">
    <reaction evidence="9 11">
        <text>tRNA(Tyr) + L-tyrosine + ATP = L-tyrosyl-tRNA(Tyr) + AMP + diphosphate + H(+)</text>
        <dbReference type="Rhea" id="RHEA:10220"/>
        <dbReference type="Rhea" id="RHEA-COMP:9706"/>
        <dbReference type="Rhea" id="RHEA-COMP:9707"/>
        <dbReference type="ChEBI" id="CHEBI:15378"/>
        <dbReference type="ChEBI" id="CHEBI:30616"/>
        <dbReference type="ChEBI" id="CHEBI:33019"/>
        <dbReference type="ChEBI" id="CHEBI:58315"/>
        <dbReference type="ChEBI" id="CHEBI:78442"/>
        <dbReference type="ChEBI" id="CHEBI:78536"/>
        <dbReference type="ChEBI" id="CHEBI:456215"/>
        <dbReference type="EC" id="6.1.1.1"/>
    </reaction>
</comment>
<dbReference type="PANTHER" id="PTHR11766:SF0">
    <property type="entry name" value="TYROSINE--TRNA LIGASE, MITOCHONDRIAL"/>
    <property type="match status" value="1"/>
</dbReference>
<dbReference type="OrthoDB" id="337870at2759"/>
<dbReference type="GO" id="GO:0005829">
    <property type="term" value="C:cytosol"/>
    <property type="evidence" value="ECO:0007669"/>
    <property type="project" value="TreeGrafter"/>
</dbReference>
<evidence type="ECO:0000259" key="12">
    <source>
        <dbReference type="Pfam" id="PF22421"/>
    </source>
</evidence>
<dbReference type="Gene3D" id="1.10.240.10">
    <property type="entry name" value="Tyrosyl-Transfer RNA Synthetase"/>
    <property type="match status" value="1"/>
</dbReference>
<dbReference type="InterPro" id="IPR014729">
    <property type="entry name" value="Rossmann-like_a/b/a_fold"/>
</dbReference>
<proteinExistence type="inferred from homology"/>
<reference evidence="13 14" key="1">
    <citation type="journal article" date="2020" name="ISME J.">
        <title>Uncovering the hidden diversity of litter-decomposition mechanisms in mushroom-forming fungi.</title>
        <authorList>
            <person name="Floudas D."/>
            <person name="Bentzer J."/>
            <person name="Ahren D."/>
            <person name="Johansson T."/>
            <person name="Persson P."/>
            <person name="Tunlid A."/>
        </authorList>
    </citation>
    <scope>NUCLEOTIDE SEQUENCE [LARGE SCALE GENOMIC DNA]</scope>
    <source>
        <strain evidence="13 14">CBS 661.87</strain>
    </source>
</reference>
<dbReference type="HAMAP" id="MF_02006">
    <property type="entry name" value="Tyr_tRNA_synth_type1"/>
    <property type="match status" value="1"/>
</dbReference>
<evidence type="ECO:0000256" key="3">
    <source>
        <dbReference type="ARBA" id="ARBA00022741"/>
    </source>
</evidence>
<evidence type="ECO:0000313" key="13">
    <source>
        <dbReference type="EMBL" id="KAF5385964.1"/>
    </source>
</evidence>
<dbReference type="Gene3D" id="3.10.290.10">
    <property type="entry name" value="RNA-binding S4 domain"/>
    <property type="match status" value="1"/>
</dbReference>
<dbReference type="CDD" id="cd00165">
    <property type="entry name" value="S4"/>
    <property type="match status" value="1"/>
</dbReference>
<evidence type="ECO:0000256" key="6">
    <source>
        <dbReference type="ARBA" id="ARBA00022917"/>
    </source>
</evidence>
<name>A0A8H5HM83_9AGAR</name>
<evidence type="ECO:0000256" key="5">
    <source>
        <dbReference type="ARBA" id="ARBA00022884"/>
    </source>
</evidence>
<dbReference type="Pfam" id="PF22421">
    <property type="entry name" value="SYY_C-terminal"/>
    <property type="match status" value="1"/>
</dbReference>
<dbReference type="InterPro" id="IPR001412">
    <property type="entry name" value="aa-tRNA-synth_I_CS"/>
</dbReference>
<evidence type="ECO:0000256" key="2">
    <source>
        <dbReference type="ARBA" id="ARBA00022598"/>
    </source>
</evidence>
<dbReference type="PANTHER" id="PTHR11766">
    <property type="entry name" value="TYROSYL-TRNA SYNTHETASE"/>
    <property type="match status" value="1"/>
</dbReference>
<keyword evidence="6 11" id="KW-0648">Protein biosynthesis</keyword>
<dbReference type="EC" id="6.1.1.1" evidence="1 11"/>
<evidence type="ECO:0000313" key="14">
    <source>
        <dbReference type="Proteomes" id="UP000565441"/>
    </source>
</evidence>
<dbReference type="PROSITE" id="PS50889">
    <property type="entry name" value="S4"/>
    <property type="match status" value="1"/>
</dbReference>
<evidence type="ECO:0000256" key="9">
    <source>
        <dbReference type="ARBA" id="ARBA00048248"/>
    </source>
</evidence>
<feature type="domain" description="Tyrosine--tRNA ligase SYY-like C-terminal" evidence="12">
    <location>
        <begin position="387"/>
        <end position="469"/>
    </location>
</feature>
<dbReference type="EMBL" id="JAACJP010000003">
    <property type="protein sequence ID" value="KAF5385964.1"/>
    <property type="molecule type" value="Genomic_DNA"/>
</dbReference>
<comment type="similarity">
    <text evidence="11">Belongs to the class-I aminoacyl-tRNA synthetase family.</text>
</comment>
<dbReference type="InterPro" id="IPR024107">
    <property type="entry name" value="Tyr-tRNA-ligase_bac_1"/>
</dbReference>
<comment type="caution">
    <text evidence="13">The sequence shown here is derived from an EMBL/GenBank/DDBJ whole genome shotgun (WGS) entry which is preliminary data.</text>
</comment>
<dbReference type="NCBIfam" id="TIGR00234">
    <property type="entry name" value="tyrS"/>
    <property type="match status" value="1"/>
</dbReference>